<feature type="transmembrane region" description="Helical" evidence="3">
    <location>
        <begin position="230"/>
        <end position="250"/>
    </location>
</feature>
<name>A0A2P5CH53_PARAD</name>
<dbReference type="InterPro" id="IPR044839">
    <property type="entry name" value="NDR1-like"/>
</dbReference>
<evidence type="ECO:0000313" key="4">
    <source>
        <dbReference type="EMBL" id="PON60364.1"/>
    </source>
</evidence>
<dbReference type="GO" id="GO:0098542">
    <property type="term" value="P:defense response to other organism"/>
    <property type="evidence" value="ECO:0007669"/>
    <property type="project" value="InterPro"/>
</dbReference>
<dbReference type="PANTHER" id="PTHR31234:SF2">
    <property type="entry name" value="OS05G0199100 PROTEIN"/>
    <property type="match status" value="1"/>
</dbReference>
<keyword evidence="3" id="KW-1133">Transmembrane helix</keyword>
<proteinExistence type="predicted"/>
<organism evidence="4 5">
    <name type="scientific">Parasponia andersonii</name>
    <name type="common">Sponia andersonii</name>
    <dbReference type="NCBI Taxonomy" id="3476"/>
    <lineage>
        <taxon>Eukaryota</taxon>
        <taxon>Viridiplantae</taxon>
        <taxon>Streptophyta</taxon>
        <taxon>Embryophyta</taxon>
        <taxon>Tracheophyta</taxon>
        <taxon>Spermatophyta</taxon>
        <taxon>Magnoliopsida</taxon>
        <taxon>eudicotyledons</taxon>
        <taxon>Gunneridae</taxon>
        <taxon>Pentapetalae</taxon>
        <taxon>rosids</taxon>
        <taxon>fabids</taxon>
        <taxon>Rosales</taxon>
        <taxon>Cannabaceae</taxon>
        <taxon>Parasponia</taxon>
    </lineage>
</organism>
<protein>
    <recommendedName>
        <fullName evidence="6">Protein YLS</fullName>
    </recommendedName>
</protein>
<keyword evidence="3" id="KW-0812">Transmembrane</keyword>
<feature type="transmembrane region" description="Helical" evidence="3">
    <location>
        <begin position="16"/>
        <end position="42"/>
    </location>
</feature>
<accession>A0A2P5CH53</accession>
<evidence type="ECO:0000256" key="2">
    <source>
        <dbReference type="ARBA" id="ARBA00023136"/>
    </source>
</evidence>
<dbReference type="Proteomes" id="UP000237105">
    <property type="component" value="Unassembled WGS sequence"/>
</dbReference>
<comment type="caution">
    <text evidence="4">The sequence shown here is derived from an EMBL/GenBank/DDBJ whole genome shotgun (WGS) entry which is preliminary data.</text>
</comment>
<evidence type="ECO:0000256" key="3">
    <source>
        <dbReference type="SAM" id="Phobius"/>
    </source>
</evidence>
<dbReference type="GO" id="GO:0005886">
    <property type="term" value="C:plasma membrane"/>
    <property type="evidence" value="ECO:0007669"/>
    <property type="project" value="TreeGrafter"/>
</dbReference>
<comment type="subcellular location">
    <subcellularLocation>
        <location evidence="1">Membrane</location>
    </subcellularLocation>
</comment>
<evidence type="ECO:0000313" key="5">
    <source>
        <dbReference type="Proteomes" id="UP000237105"/>
    </source>
</evidence>
<keyword evidence="5" id="KW-1185">Reference proteome</keyword>
<evidence type="ECO:0000256" key="1">
    <source>
        <dbReference type="ARBA" id="ARBA00004370"/>
    </source>
</evidence>
<keyword evidence="2 3" id="KW-0472">Membrane</keyword>
<dbReference type="PANTHER" id="PTHR31234">
    <property type="entry name" value="LATE EMBRYOGENESIS ABUNDANT (LEA) HYDROXYPROLINE-RICH GLYCOPROTEIN FAMILY"/>
    <property type="match status" value="1"/>
</dbReference>
<dbReference type="EMBL" id="JXTB01000131">
    <property type="protein sequence ID" value="PON60364.1"/>
    <property type="molecule type" value="Genomic_DNA"/>
</dbReference>
<evidence type="ECO:0008006" key="6">
    <source>
        <dbReference type="Google" id="ProtNLM"/>
    </source>
</evidence>
<gene>
    <name evidence="4" type="ORF">PanWU01x14_153500</name>
</gene>
<sequence length="252" mass="28857">MAASWFRKVYDDWWCWAAIVALLTLLVWLVLPAWLIISIVIFNHTPHLPQFSLVSASTTVRNISESNKHVTMDLNVSFMVHNINKAALLYQDIETLAFQYGDEAPLGLSMNAIDFEQTGRRRSTKWFRLQNTTAAIDAWLDNYGDNNNPMYVNGNGKSGKSVAMHFELRGDVVYKDKINWSKHKIPIKVVCDEMDTLFSSNATRQAVSFRSLIVCHVYGLWGEVRENLEATIEAVYISLFFSICFYFYAICS</sequence>
<reference evidence="5" key="1">
    <citation type="submission" date="2016-06" db="EMBL/GenBank/DDBJ databases">
        <title>Parallel loss of symbiosis genes in relatives of nitrogen-fixing non-legume Parasponia.</title>
        <authorList>
            <person name="Van Velzen R."/>
            <person name="Holmer R."/>
            <person name="Bu F."/>
            <person name="Rutten L."/>
            <person name="Van Zeijl A."/>
            <person name="Liu W."/>
            <person name="Santuari L."/>
            <person name="Cao Q."/>
            <person name="Sharma T."/>
            <person name="Shen D."/>
            <person name="Roswanjaya Y."/>
            <person name="Wardhani T."/>
            <person name="Kalhor M.S."/>
            <person name="Jansen J."/>
            <person name="Van den Hoogen J."/>
            <person name="Gungor B."/>
            <person name="Hartog M."/>
            <person name="Hontelez J."/>
            <person name="Verver J."/>
            <person name="Yang W.-C."/>
            <person name="Schijlen E."/>
            <person name="Repin R."/>
            <person name="Schilthuizen M."/>
            <person name="Schranz E."/>
            <person name="Heidstra R."/>
            <person name="Miyata K."/>
            <person name="Fedorova E."/>
            <person name="Kohlen W."/>
            <person name="Bisseling T."/>
            <person name="Smit S."/>
            <person name="Geurts R."/>
        </authorList>
    </citation>
    <scope>NUCLEOTIDE SEQUENCE [LARGE SCALE GENOMIC DNA]</scope>
    <source>
        <strain evidence="5">cv. WU1-14</strain>
    </source>
</reference>
<dbReference type="AlphaFoldDB" id="A0A2P5CH53"/>